<sequence>MMRSILNFPSFRSVPSRLLRSFFLGSFLLVPFALPARSQIPPQEKDNYQLPANHRAPGCSLADGIHADSEFKIDCSPVPYASKPGNTAPSGQAYYDIVISVNTFNSKGKYWDGVLLDAYDSRTGLSSRAPDIAVCVQVDNGSTRCTPGSEKNLPYCANDYSCVFENVLLPRTGTVKIKIVDVDKKFNDSIGEATCQLGANGIYLKKSSSLWNRIFNANAKDIKLSNPCVAGQAWVAVTRQTGLIPEDLLGFDPRELNQSCTALLQSYGNFINLTSLSRLGQEGLVSPRVTPPYTQLKTLIKLLLPRIEELENMGVAFHSDNSWMMKTSPQTWDYDRWVDYFARAVLIRDTMQQQMRKMNTSFSQVCVDSANNPHSFDSLDRLLGVTK</sequence>
<protein>
    <submittedName>
        <fullName evidence="1">Uncharacterized protein</fullName>
    </submittedName>
</protein>
<name>A0AAW9QRF8_9CHRO</name>
<organism evidence="1 2">
    <name type="scientific">Pannus brasiliensis CCIBt3594</name>
    <dbReference type="NCBI Taxonomy" id="1427578"/>
    <lineage>
        <taxon>Bacteria</taxon>
        <taxon>Bacillati</taxon>
        <taxon>Cyanobacteriota</taxon>
        <taxon>Cyanophyceae</taxon>
        <taxon>Oscillatoriophycideae</taxon>
        <taxon>Chroococcales</taxon>
        <taxon>Microcystaceae</taxon>
        <taxon>Pannus</taxon>
    </lineage>
</organism>
<evidence type="ECO:0000313" key="1">
    <source>
        <dbReference type="EMBL" id="MEG3435878.1"/>
    </source>
</evidence>
<comment type="caution">
    <text evidence="1">The sequence shown here is derived from an EMBL/GenBank/DDBJ whole genome shotgun (WGS) entry which is preliminary data.</text>
</comment>
<dbReference type="AlphaFoldDB" id="A0AAW9QRF8"/>
<proteinExistence type="predicted"/>
<dbReference type="RefSeq" id="WP_332863327.1">
    <property type="nucleotide sequence ID" value="NZ_JBAFSM010000002.1"/>
</dbReference>
<reference evidence="1 2" key="1">
    <citation type="submission" date="2024-01" db="EMBL/GenBank/DDBJ databases">
        <title>Genomic insights into the taxonomy and metabolism of the cyanobacterium Pannus brasiliensis CCIBt3594.</title>
        <authorList>
            <person name="Machado M."/>
            <person name="Botero N.B."/>
            <person name="Andreote A.P.D."/>
            <person name="Feitosa A.M.T."/>
            <person name="Popin R."/>
            <person name="Sivonen K."/>
            <person name="Fiore M.F."/>
        </authorList>
    </citation>
    <scope>NUCLEOTIDE SEQUENCE [LARGE SCALE GENOMIC DNA]</scope>
    <source>
        <strain evidence="1 2">CCIBt3594</strain>
    </source>
</reference>
<dbReference type="EMBL" id="JBAFSM010000002">
    <property type="protein sequence ID" value="MEG3435878.1"/>
    <property type="molecule type" value="Genomic_DNA"/>
</dbReference>
<gene>
    <name evidence="1" type="ORF">V0288_02000</name>
</gene>
<dbReference type="Proteomes" id="UP001328733">
    <property type="component" value="Unassembled WGS sequence"/>
</dbReference>
<keyword evidence="2" id="KW-1185">Reference proteome</keyword>
<evidence type="ECO:0000313" key="2">
    <source>
        <dbReference type="Proteomes" id="UP001328733"/>
    </source>
</evidence>
<accession>A0AAW9QRF8</accession>